<dbReference type="InterPro" id="IPR013320">
    <property type="entry name" value="ConA-like_dom_sf"/>
</dbReference>
<keyword evidence="9" id="KW-1185">Reference proteome</keyword>
<keyword evidence="4" id="KW-1015">Disulfide bond</keyword>
<dbReference type="InterPro" id="IPR011990">
    <property type="entry name" value="TPR-like_helical_dom_sf"/>
</dbReference>
<dbReference type="SUPFAM" id="SSF49899">
    <property type="entry name" value="Concanavalin A-like lectins/glucanases"/>
    <property type="match status" value="1"/>
</dbReference>
<dbReference type="SUPFAM" id="SSF48452">
    <property type="entry name" value="TPR-like"/>
    <property type="match status" value="3"/>
</dbReference>
<evidence type="ECO:0000256" key="4">
    <source>
        <dbReference type="ARBA" id="ARBA00023157"/>
    </source>
</evidence>
<dbReference type="CDD" id="cd00761">
    <property type="entry name" value="Glyco_tranf_GTA_type"/>
    <property type="match status" value="2"/>
</dbReference>
<organism evidence="8 9">
    <name type="scientific">Limnospira indica PCC 8005</name>
    <dbReference type="NCBI Taxonomy" id="376219"/>
    <lineage>
        <taxon>Bacteria</taxon>
        <taxon>Bacillati</taxon>
        <taxon>Cyanobacteriota</taxon>
        <taxon>Cyanophyceae</taxon>
        <taxon>Oscillatoriophycideae</taxon>
        <taxon>Oscillatoriales</taxon>
        <taxon>Sirenicapillariaceae</taxon>
        <taxon>Limnospira</taxon>
    </lineage>
</organism>
<dbReference type="Pfam" id="PF13432">
    <property type="entry name" value="TPR_16"/>
    <property type="match status" value="5"/>
</dbReference>
<dbReference type="SUPFAM" id="SSF53448">
    <property type="entry name" value="Nucleotide-diphospho-sugar transferases"/>
    <property type="match status" value="4"/>
</dbReference>
<dbReference type="Gene3D" id="2.60.120.200">
    <property type="match status" value="1"/>
</dbReference>
<dbReference type="InterPro" id="IPR001173">
    <property type="entry name" value="Glyco_trans_2-like"/>
</dbReference>
<evidence type="ECO:0000256" key="6">
    <source>
        <dbReference type="SAM" id="MobiDB-lite"/>
    </source>
</evidence>
<proteinExistence type="predicted"/>
<keyword evidence="3 5" id="KW-0802">TPR repeat</keyword>
<evidence type="ECO:0000256" key="5">
    <source>
        <dbReference type="PROSITE-ProRule" id="PRU00339"/>
    </source>
</evidence>
<dbReference type="Gene3D" id="1.25.40.10">
    <property type="entry name" value="Tetratricopeptide repeat domain"/>
    <property type="match status" value="4"/>
</dbReference>
<dbReference type="Pfam" id="PF13385">
    <property type="entry name" value="Laminin_G_3"/>
    <property type="match status" value="1"/>
</dbReference>
<dbReference type="Gene3D" id="3.90.550.10">
    <property type="entry name" value="Spore Coat Polysaccharide Biosynthesis Protein SpsA, Chain A"/>
    <property type="match status" value="2"/>
</dbReference>
<dbReference type="PROSITE" id="PS50005">
    <property type="entry name" value="TPR"/>
    <property type="match status" value="4"/>
</dbReference>
<feature type="repeat" description="TPR" evidence="5">
    <location>
        <begin position="1182"/>
        <end position="1215"/>
    </location>
</feature>
<evidence type="ECO:0000256" key="2">
    <source>
        <dbReference type="ARBA" id="ARBA00022737"/>
    </source>
</evidence>
<accession>A0A9P1K9Y1</accession>
<dbReference type="RefSeq" id="WP_008051592.1">
    <property type="nucleotide sequence ID" value="NZ_FO818640.1"/>
</dbReference>
<name>A0A9P1K9Y1_9CYAN</name>
<feature type="repeat" description="TPR" evidence="5">
    <location>
        <begin position="107"/>
        <end position="140"/>
    </location>
</feature>
<evidence type="ECO:0000313" key="9">
    <source>
        <dbReference type="Proteomes" id="UP000032946"/>
    </source>
</evidence>
<reference evidence="8 9" key="1">
    <citation type="submission" date="2014-02" db="EMBL/GenBank/DDBJ databases">
        <authorList>
            <person name="Genoscope - CEA"/>
        </authorList>
    </citation>
    <scope>NUCLEOTIDE SEQUENCE [LARGE SCALE GENOMIC DNA]</scope>
    <source>
        <strain evidence="8 9">PCC 8005</strain>
    </source>
</reference>
<dbReference type="SMART" id="SM00560">
    <property type="entry name" value="LamGL"/>
    <property type="match status" value="1"/>
</dbReference>
<evidence type="ECO:0000259" key="7">
    <source>
        <dbReference type="SMART" id="SM00560"/>
    </source>
</evidence>
<protein>
    <recommendedName>
        <fullName evidence="7">LamG-like jellyroll fold domain-containing protein</fullName>
    </recommendedName>
</protein>
<dbReference type="Pfam" id="PF00535">
    <property type="entry name" value="Glycos_transf_2"/>
    <property type="match status" value="1"/>
</dbReference>
<evidence type="ECO:0000256" key="3">
    <source>
        <dbReference type="ARBA" id="ARBA00022803"/>
    </source>
</evidence>
<feature type="region of interest" description="Disordered" evidence="6">
    <location>
        <begin position="1055"/>
        <end position="1075"/>
    </location>
</feature>
<evidence type="ECO:0000256" key="1">
    <source>
        <dbReference type="ARBA" id="ARBA00022729"/>
    </source>
</evidence>
<dbReference type="InterPro" id="IPR006558">
    <property type="entry name" value="LamG-like"/>
</dbReference>
<dbReference type="PANTHER" id="PTHR44943">
    <property type="entry name" value="CELLULOSE SYNTHASE OPERON PROTEIN C"/>
    <property type="match status" value="1"/>
</dbReference>
<gene>
    <name evidence="8" type="ORF">ARTHRO_10002</name>
</gene>
<feature type="repeat" description="TPR" evidence="5">
    <location>
        <begin position="40"/>
        <end position="73"/>
    </location>
</feature>
<dbReference type="Proteomes" id="UP000032946">
    <property type="component" value="Chromosome"/>
</dbReference>
<feature type="compositionally biased region" description="Low complexity" evidence="6">
    <location>
        <begin position="1056"/>
        <end position="1065"/>
    </location>
</feature>
<keyword evidence="2" id="KW-0677">Repeat</keyword>
<feature type="domain" description="LamG-like jellyroll fold" evidence="7">
    <location>
        <begin position="406"/>
        <end position="544"/>
    </location>
</feature>
<dbReference type="InterPro" id="IPR051685">
    <property type="entry name" value="Ycf3/AcsC/BcsC/TPR_MFPF"/>
</dbReference>
<keyword evidence="1" id="KW-0732">Signal</keyword>
<sequence length="1967" mass="225748">MTSTVDNSSLEIANKLIKQGKIQEAVAEYRRGIELTPDLSWHHYYLGEALTQLEDWEEAVSAYRQAISLGSNYLCYYRLGVALVKSERWDDAIEVLNQGRELKPDYYKFYLPLGQALVHQQHWEAAMEAYRKAVALKPGVAEFNLQLGYLLRRHRRFQEAAGYLQRAVDFQGDDPQLQLALGVALVEGGTDLDRAEGCLRRTLELQPDQGEAYFYLGKLCQGRDQLQDALGFYRRCGELSPGVDSALAVAAVLEKLGRPTEAVDQYRQVVLEFGECGPASLGLGRALAELERPVEAVVEWRRAVKLGVEAPEVHRLLAETLVELGRWSEVVEHWKWLLERYPGAAHWRRRLALALMGLGRWTEAAAQWGEYWRVAPGSGRCPVVDFRPQKKTHGEIDHSQELSITGDLTVEFWLYLRDWPKSWTDIISKFVSDEQNEFCFRLKDDQKGQWYYGKGEAFAKPINWVPQEDIRLHEWVHVACVRKVGQYGRIYFNGVLRREADWSGESEAVGTEAPVRLMASTQWQRFQDGKLSEVRLWNRARSGDEIREGMCEGLTGEEPGLVGLWHGDESDEGVLVDAVGHHHGRLVMAADAGKERPRVGVCGWELSHNAAGRAYTLAQLYGGFAEVELIGCLFPKYGGQVWEPIRGSEIPCHTIRVEDEGRFIEQALGLVWAHPYEVLHLSKPRMPNLILGLFYKLLWDARVIVDIDDEELTFVQAEAAVDLRELPPQRDLDSQEWTGIALGLAREFDKVRELDGSESGEAEAGELLATVVAEVLAVRSCGLSLGLGLLLQGLPVVESVVLGLGKQNSDIEAIERLKTSIKIVIPSFNRHIFLRRLLANIDREADNYDISVDVFDDGSQDPVVENATDYPNLASLAVHRYNNYGKNQYWQLVNHIFKSLSKQNADLFIYMPDDIEICPGFFQKVVSQWYAISDPRKIVLNLGLDHRTQCWTGFERVKCQFGEVEVFKTQWVDMLMLFERSFLEALDYRIQPISLSRWSKDPNLSSGVGQQISQKLHRLGFSLYQVSEYLISHGDHDSMMNPEERKLNPLIIADASSPSNQQNNEQSDRQNTNGKNITLDQVDEYLHLAKLKSEQKLWHEALTFYEQAICLNGGADGYFGMGQVLMELSRWEDGITTYRQAMTLRLSGEEKPNHLGDANELDLYKQIVVELKNAVKLHPESAAIWQLMGDVLQTLECWNEAISAYRQAIKLNSELAWSHFNLSRVLYKSNPKNQNSDVVLVLIPAYNAELTIQDSIYSVLNQTYKSIEIIVIDDCSSDQTFKILKIEEEKYINIRVLKTPKNLGTYNAINYGLHFAKNLNFDFFTIHGADDLMFPEKIDIQLRELKQKNYLACSAGYARVNYVTKIQIKSATRGDSTVIYSKQVFQNLGYYDDTRFGGDTEYIKRFISCYGSTKTVNVPKVLTIAYFGQNNLTASNPDDSQRRMAYVEQFQQKHMQMKSRNNFYLENPVENQITISFDKTNEQGFFRKSSFNMVVAGVASLLERKDALKDTVESILPQVDQLLVYQNGYKEKFDFLNHQKIEIFSSLDTKIDMGDAGKFYRVDHYPNCYYFSIDDDLIYPSDYVSIMINALKKYENRIIVTCHGRILKPNPKSYYKDHLSVYRCLDDVASEEFIHIGGTGVMAFHTNTVKINFGYLKTPNMADIWVGLYAKENDIPIRVVPHKAGWIKYSNKFDQNQTIYRKSQNNDQIQNQLIANFDATRITTIKRVVFLTCTFGRTKVSEIYKQNLINLENCFQKKYIFKNVIIDSENSNRELFADDERFEYYNYSNQPLSNKWNFGCKMLREIDFDYVFILGSDDIIDNNVFRLYHENMDKNFDVIGMLDVYLFDIKQLKAYYWGGYPKKHKRFGESIGMGRCLSKRILENLNYQLWEDDLNKALDRSMMKRIQSLSQSINISSNYFRIKGVGIACDIKSDSNISKLEDFLATSQLITDQNLYNYMKNLIFHFY</sequence>
<dbReference type="SMART" id="SM00028">
    <property type="entry name" value="TPR"/>
    <property type="match status" value="11"/>
</dbReference>
<dbReference type="InterPro" id="IPR019734">
    <property type="entry name" value="TPR_rpt"/>
</dbReference>
<evidence type="ECO:0000313" key="8">
    <source>
        <dbReference type="EMBL" id="CDM92329.1"/>
    </source>
</evidence>
<dbReference type="EMBL" id="FO818640">
    <property type="protein sequence ID" value="CDM92329.1"/>
    <property type="molecule type" value="Genomic_DNA"/>
</dbReference>
<dbReference type="PANTHER" id="PTHR44943:SF8">
    <property type="entry name" value="TPR REPEAT-CONTAINING PROTEIN MJ0263"/>
    <property type="match status" value="1"/>
</dbReference>
<feature type="repeat" description="TPR" evidence="5">
    <location>
        <begin position="6"/>
        <end position="39"/>
    </location>
</feature>
<dbReference type="InterPro" id="IPR029044">
    <property type="entry name" value="Nucleotide-diphossugar_trans"/>
</dbReference>
<dbReference type="Pfam" id="PF13414">
    <property type="entry name" value="TPR_11"/>
    <property type="match status" value="1"/>
</dbReference>